<dbReference type="InterPro" id="IPR031657">
    <property type="entry name" value="REPA_OB_2"/>
</dbReference>
<evidence type="ECO:0000259" key="3">
    <source>
        <dbReference type="Pfam" id="PF16900"/>
    </source>
</evidence>
<dbReference type="PANTHER" id="PTHR47165">
    <property type="entry name" value="OS03G0429900 PROTEIN"/>
    <property type="match status" value="1"/>
</dbReference>
<dbReference type="InterPro" id="IPR013955">
    <property type="entry name" value="Rep_factor-A_C"/>
</dbReference>
<evidence type="ECO:0000259" key="2">
    <source>
        <dbReference type="Pfam" id="PF08646"/>
    </source>
</evidence>
<dbReference type="EMBL" id="JAUIZM010000003">
    <property type="protein sequence ID" value="KAK1392515.1"/>
    <property type="molecule type" value="Genomic_DNA"/>
</dbReference>
<proteinExistence type="predicted"/>
<reference evidence="4" key="2">
    <citation type="submission" date="2023-05" db="EMBL/GenBank/DDBJ databases">
        <authorList>
            <person name="Schelkunov M.I."/>
        </authorList>
    </citation>
    <scope>NUCLEOTIDE SEQUENCE</scope>
    <source>
        <strain evidence="4">Hsosn_3</strain>
        <tissue evidence="4">Leaf</tissue>
    </source>
</reference>
<dbReference type="Pfam" id="PF08646">
    <property type="entry name" value="Rep_fac-A_C"/>
    <property type="match status" value="1"/>
</dbReference>
<protein>
    <recommendedName>
        <fullName evidence="6">Replication factor A C-terminal domain-containing protein</fullName>
    </recommendedName>
</protein>
<dbReference type="PANTHER" id="PTHR47165:SF4">
    <property type="entry name" value="OS03G0429900 PROTEIN"/>
    <property type="match status" value="1"/>
</dbReference>
<accession>A0AAD8IYK7</accession>
<dbReference type="Proteomes" id="UP001237642">
    <property type="component" value="Unassembled WGS sequence"/>
</dbReference>
<evidence type="ECO:0000313" key="5">
    <source>
        <dbReference type="Proteomes" id="UP001237642"/>
    </source>
</evidence>
<dbReference type="CDD" id="cd04481">
    <property type="entry name" value="RPA1_DBD_B_like"/>
    <property type="match status" value="1"/>
</dbReference>
<sequence length="365" mass="41557">MIPHYKFEFLDLEDLFAEANKSQPGENPEFAIDIIGVIEEYENVKRIDTKFGDRDIVKFRICDSSNAHKVTIWGDLALSVEEMYVKQLEKPIIAILTSTKVTKFINSVQIATLPSTKVYINLDDEAVTDMRLRLIAEEYHLKAEKSLISSRPEQILTFFEKLSLKDLNENLTYDHLKKIICCSFTIMKVDEDSSWWFYSCNKCQSEVESFGNRFKCSDCPRIIPVAPKRFRIMVLAEDSTFSCNIVLMDRTARRILGTSAAKVLDDLKKVPEEGIPKRLQTLVGKEISVQLKLNKSNVTQDSTFFQAEDIYDTTLSTPSTSENPCISDASSVDLTDNTFEVNDFMQTPGSAKSVTKKIKMVKEVE</sequence>
<dbReference type="GO" id="GO:0003677">
    <property type="term" value="F:DNA binding"/>
    <property type="evidence" value="ECO:0007669"/>
    <property type="project" value="UniProtKB-KW"/>
</dbReference>
<comment type="caution">
    <text evidence="4">The sequence shown here is derived from an EMBL/GenBank/DDBJ whole genome shotgun (WGS) entry which is preliminary data.</text>
</comment>
<evidence type="ECO:0000256" key="1">
    <source>
        <dbReference type="ARBA" id="ARBA00023125"/>
    </source>
</evidence>
<dbReference type="SUPFAM" id="SSF50249">
    <property type="entry name" value="Nucleic acid-binding proteins"/>
    <property type="match status" value="2"/>
</dbReference>
<dbReference type="Gene3D" id="2.40.50.140">
    <property type="entry name" value="Nucleic acid-binding proteins"/>
    <property type="match status" value="2"/>
</dbReference>
<keyword evidence="1" id="KW-0238">DNA-binding</keyword>
<dbReference type="InterPro" id="IPR012340">
    <property type="entry name" value="NA-bd_OB-fold"/>
</dbReference>
<evidence type="ECO:0008006" key="6">
    <source>
        <dbReference type="Google" id="ProtNLM"/>
    </source>
</evidence>
<gene>
    <name evidence="4" type="ORF">POM88_011571</name>
</gene>
<name>A0AAD8IYK7_9APIA</name>
<dbReference type="Pfam" id="PF16900">
    <property type="entry name" value="REPA_OB_2"/>
    <property type="match status" value="1"/>
</dbReference>
<reference evidence="4" key="1">
    <citation type="submission" date="2023-02" db="EMBL/GenBank/DDBJ databases">
        <title>Genome of toxic invasive species Heracleum sosnowskyi carries increased number of genes despite the absence of recent whole-genome duplications.</title>
        <authorList>
            <person name="Schelkunov M."/>
            <person name="Shtratnikova V."/>
            <person name="Makarenko M."/>
            <person name="Klepikova A."/>
            <person name="Omelchenko D."/>
            <person name="Novikova G."/>
            <person name="Obukhova E."/>
            <person name="Bogdanov V."/>
            <person name="Penin A."/>
            <person name="Logacheva M."/>
        </authorList>
    </citation>
    <scope>NUCLEOTIDE SEQUENCE</scope>
    <source>
        <strain evidence="4">Hsosn_3</strain>
        <tissue evidence="4">Leaf</tissue>
    </source>
</reference>
<dbReference type="AlphaFoldDB" id="A0AAD8IYK7"/>
<feature type="domain" description="Replication protein A OB" evidence="3">
    <location>
        <begin position="30"/>
        <end position="121"/>
    </location>
</feature>
<organism evidence="4 5">
    <name type="scientific">Heracleum sosnowskyi</name>
    <dbReference type="NCBI Taxonomy" id="360622"/>
    <lineage>
        <taxon>Eukaryota</taxon>
        <taxon>Viridiplantae</taxon>
        <taxon>Streptophyta</taxon>
        <taxon>Embryophyta</taxon>
        <taxon>Tracheophyta</taxon>
        <taxon>Spermatophyta</taxon>
        <taxon>Magnoliopsida</taxon>
        <taxon>eudicotyledons</taxon>
        <taxon>Gunneridae</taxon>
        <taxon>Pentapetalae</taxon>
        <taxon>asterids</taxon>
        <taxon>campanulids</taxon>
        <taxon>Apiales</taxon>
        <taxon>Apiaceae</taxon>
        <taxon>Apioideae</taxon>
        <taxon>apioid superclade</taxon>
        <taxon>Tordylieae</taxon>
        <taxon>Tordyliinae</taxon>
        <taxon>Heracleum</taxon>
    </lineage>
</organism>
<evidence type="ECO:0000313" key="4">
    <source>
        <dbReference type="EMBL" id="KAK1392515.1"/>
    </source>
</evidence>
<feature type="domain" description="Replication factor A C-terminal" evidence="2">
    <location>
        <begin position="183"/>
        <end position="296"/>
    </location>
</feature>
<keyword evidence="5" id="KW-1185">Reference proteome</keyword>